<dbReference type="InterPro" id="IPR016181">
    <property type="entry name" value="Acyl_CoA_acyltransferase"/>
</dbReference>
<dbReference type="GO" id="GO:0016747">
    <property type="term" value="F:acyltransferase activity, transferring groups other than amino-acyl groups"/>
    <property type="evidence" value="ECO:0007669"/>
    <property type="project" value="InterPro"/>
</dbReference>
<dbReference type="EMBL" id="CH963857">
    <property type="protein sequence ID" value="KRF98487.1"/>
    <property type="molecule type" value="Genomic_DNA"/>
</dbReference>
<proteinExistence type="predicted"/>
<gene>
    <name evidence="2" type="primary">Dwil\GK15540</name>
    <name evidence="2" type="ORF">Dwil_GK15540</name>
</gene>
<dbReference type="KEGG" id="dwi:6642057"/>
<sequence>MWQWSHPGSLYYIQRQISMCPSVGLYHEETHELVAWCIRSQDGFLAALHVKEAYQRRGFGVLVARELARRIAQLGQDVTAEVYAYNKASVSLFNKLGFRVIDQCHWLSTKSTIKDVSWPDGE</sequence>
<dbReference type="InterPro" id="IPR000182">
    <property type="entry name" value="GNAT_dom"/>
</dbReference>
<dbReference type="Proteomes" id="UP000007798">
    <property type="component" value="Unassembled WGS sequence"/>
</dbReference>
<protein>
    <recommendedName>
        <fullName evidence="1">N-acetyltransferase domain-containing protein</fullName>
    </recommendedName>
</protein>
<dbReference type="InterPro" id="IPR053225">
    <property type="entry name" value="Acyl-CoA_N-acyltransferase"/>
</dbReference>
<dbReference type="Gene3D" id="3.40.630.30">
    <property type="match status" value="1"/>
</dbReference>
<feature type="domain" description="N-acetyltransferase" evidence="1">
    <location>
        <begin position="1"/>
        <end position="119"/>
    </location>
</feature>
<dbReference type="SUPFAM" id="SSF55729">
    <property type="entry name" value="Acyl-CoA N-acyltransferases (Nat)"/>
    <property type="match status" value="1"/>
</dbReference>
<dbReference type="InParanoid" id="A0A0Q9X2K7"/>
<evidence type="ECO:0000259" key="1">
    <source>
        <dbReference type="PROSITE" id="PS51186"/>
    </source>
</evidence>
<organism evidence="2 3">
    <name type="scientific">Drosophila willistoni</name>
    <name type="common">Fruit fly</name>
    <dbReference type="NCBI Taxonomy" id="7260"/>
    <lineage>
        <taxon>Eukaryota</taxon>
        <taxon>Metazoa</taxon>
        <taxon>Ecdysozoa</taxon>
        <taxon>Arthropoda</taxon>
        <taxon>Hexapoda</taxon>
        <taxon>Insecta</taxon>
        <taxon>Pterygota</taxon>
        <taxon>Neoptera</taxon>
        <taxon>Endopterygota</taxon>
        <taxon>Diptera</taxon>
        <taxon>Brachycera</taxon>
        <taxon>Muscomorpha</taxon>
        <taxon>Ephydroidea</taxon>
        <taxon>Drosophilidae</taxon>
        <taxon>Drosophila</taxon>
        <taxon>Sophophora</taxon>
    </lineage>
</organism>
<name>A0A0Q9X2K7_DROWI</name>
<dbReference type="InterPro" id="IPR013653">
    <property type="entry name" value="GCN5-like_dom"/>
</dbReference>
<reference evidence="2 3" key="1">
    <citation type="journal article" date="2007" name="Nature">
        <title>Evolution of genes and genomes on the Drosophila phylogeny.</title>
        <authorList>
            <consortium name="Drosophila 12 Genomes Consortium"/>
            <person name="Clark A.G."/>
            <person name="Eisen M.B."/>
            <person name="Smith D.R."/>
            <person name="Bergman C.M."/>
            <person name="Oliver B."/>
            <person name="Markow T.A."/>
            <person name="Kaufman T.C."/>
            <person name="Kellis M."/>
            <person name="Gelbart W."/>
            <person name="Iyer V.N."/>
            <person name="Pollard D.A."/>
            <person name="Sackton T.B."/>
            <person name="Larracuente A.M."/>
            <person name="Singh N.D."/>
            <person name="Abad J.P."/>
            <person name="Abt D.N."/>
            <person name="Adryan B."/>
            <person name="Aguade M."/>
            <person name="Akashi H."/>
            <person name="Anderson W.W."/>
            <person name="Aquadro C.F."/>
            <person name="Ardell D.H."/>
            <person name="Arguello R."/>
            <person name="Artieri C.G."/>
            <person name="Barbash D.A."/>
            <person name="Barker D."/>
            <person name="Barsanti P."/>
            <person name="Batterham P."/>
            <person name="Batzoglou S."/>
            <person name="Begun D."/>
            <person name="Bhutkar A."/>
            <person name="Blanco E."/>
            <person name="Bosak S.A."/>
            <person name="Bradley R.K."/>
            <person name="Brand A.D."/>
            <person name="Brent M.R."/>
            <person name="Brooks A.N."/>
            <person name="Brown R.H."/>
            <person name="Butlin R.K."/>
            <person name="Caggese C."/>
            <person name="Calvi B.R."/>
            <person name="Bernardo de Carvalho A."/>
            <person name="Caspi A."/>
            <person name="Castrezana S."/>
            <person name="Celniker S.E."/>
            <person name="Chang J.L."/>
            <person name="Chapple C."/>
            <person name="Chatterji S."/>
            <person name="Chinwalla A."/>
            <person name="Civetta A."/>
            <person name="Clifton S.W."/>
            <person name="Comeron J.M."/>
            <person name="Costello J.C."/>
            <person name="Coyne J.A."/>
            <person name="Daub J."/>
            <person name="David R.G."/>
            <person name="Delcher A.L."/>
            <person name="Delehaunty K."/>
            <person name="Do C.B."/>
            <person name="Ebling H."/>
            <person name="Edwards K."/>
            <person name="Eickbush T."/>
            <person name="Evans J.D."/>
            <person name="Filipski A."/>
            <person name="Findeiss S."/>
            <person name="Freyhult E."/>
            <person name="Fulton L."/>
            <person name="Fulton R."/>
            <person name="Garcia A.C."/>
            <person name="Gardiner A."/>
            <person name="Garfield D.A."/>
            <person name="Garvin B.E."/>
            <person name="Gibson G."/>
            <person name="Gilbert D."/>
            <person name="Gnerre S."/>
            <person name="Godfrey J."/>
            <person name="Good R."/>
            <person name="Gotea V."/>
            <person name="Gravely B."/>
            <person name="Greenberg A.J."/>
            <person name="Griffiths-Jones S."/>
            <person name="Gross S."/>
            <person name="Guigo R."/>
            <person name="Gustafson E.A."/>
            <person name="Haerty W."/>
            <person name="Hahn M.W."/>
            <person name="Halligan D.L."/>
            <person name="Halpern A.L."/>
            <person name="Halter G.M."/>
            <person name="Han M.V."/>
            <person name="Heger A."/>
            <person name="Hillier L."/>
            <person name="Hinrichs A.S."/>
            <person name="Holmes I."/>
            <person name="Hoskins R.A."/>
            <person name="Hubisz M.J."/>
            <person name="Hultmark D."/>
            <person name="Huntley M.A."/>
            <person name="Jaffe D.B."/>
            <person name="Jagadeeshan S."/>
            <person name="Jeck W.R."/>
            <person name="Johnson J."/>
            <person name="Jones C.D."/>
            <person name="Jordan W.C."/>
            <person name="Karpen G.H."/>
            <person name="Kataoka E."/>
            <person name="Keightley P.D."/>
            <person name="Kheradpour P."/>
            <person name="Kirkness E.F."/>
            <person name="Koerich L.B."/>
            <person name="Kristiansen K."/>
            <person name="Kudrna D."/>
            <person name="Kulathinal R.J."/>
            <person name="Kumar S."/>
            <person name="Kwok R."/>
            <person name="Lander E."/>
            <person name="Langley C.H."/>
            <person name="Lapoint R."/>
            <person name="Lazzaro B.P."/>
            <person name="Lee S.J."/>
            <person name="Levesque L."/>
            <person name="Li R."/>
            <person name="Lin C.F."/>
            <person name="Lin M.F."/>
            <person name="Lindblad-Toh K."/>
            <person name="Llopart A."/>
            <person name="Long M."/>
            <person name="Low L."/>
            <person name="Lozovsky E."/>
            <person name="Lu J."/>
            <person name="Luo M."/>
            <person name="Machado C.A."/>
            <person name="Makalowski W."/>
            <person name="Marzo M."/>
            <person name="Matsuda M."/>
            <person name="Matzkin L."/>
            <person name="McAllister B."/>
            <person name="McBride C.S."/>
            <person name="McKernan B."/>
            <person name="McKernan K."/>
            <person name="Mendez-Lago M."/>
            <person name="Minx P."/>
            <person name="Mollenhauer M.U."/>
            <person name="Montooth K."/>
            <person name="Mount S.M."/>
            <person name="Mu X."/>
            <person name="Myers E."/>
            <person name="Negre B."/>
            <person name="Newfeld S."/>
            <person name="Nielsen R."/>
            <person name="Noor M.A."/>
            <person name="O'Grady P."/>
            <person name="Pachter L."/>
            <person name="Papaceit M."/>
            <person name="Parisi M.J."/>
            <person name="Parisi M."/>
            <person name="Parts L."/>
            <person name="Pedersen J.S."/>
            <person name="Pesole G."/>
            <person name="Phillippy A.M."/>
            <person name="Ponting C.P."/>
            <person name="Pop M."/>
            <person name="Porcelli D."/>
            <person name="Powell J.R."/>
            <person name="Prohaska S."/>
            <person name="Pruitt K."/>
            <person name="Puig M."/>
            <person name="Quesneville H."/>
            <person name="Ram K.R."/>
            <person name="Rand D."/>
            <person name="Rasmussen M.D."/>
            <person name="Reed L.K."/>
            <person name="Reenan R."/>
            <person name="Reily A."/>
            <person name="Remington K.A."/>
            <person name="Rieger T.T."/>
            <person name="Ritchie M.G."/>
            <person name="Robin C."/>
            <person name="Rogers Y.H."/>
            <person name="Rohde C."/>
            <person name="Rozas J."/>
            <person name="Rubenfield M.J."/>
            <person name="Ruiz A."/>
            <person name="Russo S."/>
            <person name="Salzberg S.L."/>
            <person name="Sanchez-Gracia A."/>
            <person name="Saranga D.J."/>
            <person name="Sato H."/>
            <person name="Schaeffer S.W."/>
            <person name="Schatz M.C."/>
            <person name="Schlenke T."/>
            <person name="Schwartz R."/>
            <person name="Segarra C."/>
            <person name="Singh R.S."/>
            <person name="Sirot L."/>
            <person name="Sirota M."/>
            <person name="Sisneros N.B."/>
            <person name="Smith C.D."/>
            <person name="Smith T.F."/>
            <person name="Spieth J."/>
            <person name="Stage D.E."/>
            <person name="Stark A."/>
            <person name="Stephan W."/>
            <person name="Strausberg R.L."/>
            <person name="Strempel S."/>
            <person name="Sturgill D."/>
            <person name="Sutton G."/>
            <person name="Sutton G.G."/>
            <person name="Tao W."/>
            <person name="Teichmann S."/>
            <person name="Tobari Y.N."/>
            <person name="Tomimura Y."/>
            <person name="Tsolas J.M."/>
            <person name="Valente V.L."/>
            <person name="Venter E."/>
            <person name="Venter J.C."/>
            <person name="Vicario S."/>
            <person name="Vieira F.G."/>
            <person name="Vilella A.J."/>
            <person name="Villasante A."/>
            <person name="Walenz B."/>
            <person name="Wang J."/>
            <person name="Wasserman M."/>
            <person name="Watts T."/>
            <person name="Wilson D."/>
            <person name="Wilson R.K."/>
            <person name="Wing R.A."/>
            <person name="Wolfner M.F."/>
            <person name="Wong A."/>
            <person name="Wong G.K."/>
            <person name="Wu C.I."/>
            <person name="Wu G."/>
            <person name="Yamamoto D."/>
            <person name="Yang H.P."/>
            <person name="Yang S.P."/>
            <person name="Yorke J.A."/>
            <person name="Yoshida K."/>
            <person name="Zdobnov E."/>
            <person name="Zhang P."/>
            <person name="Zhang Y."/>
            <person name="Zimin A.V."/>
            <person name="Baldwin J."/>
            <person name="Abdouelleil A."/>
            <person name="Abdulkadir J."/>
            <person name="Abebe A."/>
            <person name="Abera B."/>
            <person name="Abreu J."/>
            <person name="Acer S.C."/>
            <person name="Aftuck L."/>
            <person name="Alexander A."/>
            <person name="An P."/>
            <person name="Anderson E."/>
            <person name="Anderson S."/>
            <person name="Arachi H."/>
            <person name="Azer M."/>
            <person name="Bachantsang P."/>
            <person name="Barry A."/>
            <person name="Bayul T."/>
            <person name="Berlin A."/>
            <person name="Bessette D."/>
            <person name="Bloom T."/>
            <person name="Blye J."/>
            <person name="Boguslavskiy L."/>
            <person name="Bonnet C."/>
            <person name="Boukhgalter B."/>
            <person name="Bourzgui I."/>
            <person name="Brown A."/>
            <person name="Cahill P."/>
            <person name="Channer S."/>
            <person name="Cheshatsang Y."/>
            <person name="Chuda L."/>
            <person name="Citroen M."/>
            <person name="Collymore A."/>
            <person name="Cooke P."/>
            <person name="Costello M."/>
            <person name="D'Aco K."/>
            <person name="Daza R."/>
            <person name="De Haan G."/>
            <person name="DeGray S."/>
            <person name="DeMaso C."/>
            <person name="Dhargay N."/>
            <person name="Dooley K."/>
            <person name="Dooley E."/>
            <person name="Doricent M."/>
            <person name="Dorje P."/>
            <person name="Dorjee K."/>
            <person name="Dupes A."/>
            <person name="Elong R."/>
            <person name="Falk J."/>
            <person name="Farina A."/>
            <person name="Faro S."/>
            <person name="Ferguson D."/>
            <person name="Fisher S."/>
            <person name="Foley C.D."/>
            <person name="Franke A."/>
            <person name="Friedrich D."/>
            <person name="Gadbois L."/>
            <person name="Gearin G."/>
            <person name="Gearin C.R."/>
            <person name="Giannoukos G."/>
            <person name="Goode T."/>
            <person name="Graham J."/>
            <person name="Grandbois E."/>
            <person name="Grewal S."/>
            <person name="Gyaltsen K."/>
            <person name="Hafez N."/>
            <person name="Hagos B."/>
            <person name="Hall J."/>
            <person name="Henson C."/>
            <person name="Hollinger A."/>
            <person name="Honan T."/>
            <person name="Huard M.D."/>
            <person name="Hughes L."/>
            <person name="Hurhula B."/>
            <person name="Husby M.E."/>
            <person name="Kamat A."/>
            <person name="Kanga B."/>
            <person name="Kashin S."/>
            <person name="Khazanovich D."/>
            <person name="Kisner P."/>
            <person name="Lance K."/>
            <person name="Lara M."/>
            <person name="Lee W."/>
            <person name="Lennon N."/>
            <person name="Letendre F."/>
            <person name="LeVine R."/>
            <person name="Lipovsky A."/>
            <person name="Liu X."/>
            <person name="Liu J."/>
            <person name="Liu S."/>
            <person name="Lokyitsang T."/>
            <person name="Lokyitsang Y."/>
            <person name="Lubonja R."/>
            <person name="Lui A."/>
            <person name="MacDonald P."/>
            <person name="Magnisalis V."/>
            <person name="Maru K."/>
            <person name="Matthews C."/>
            <person name="McCusker W."/>
            <person name="McDonough S."/>
            <person name="Mehta T."/>
            <person name="Meldrim J."/>
            <person name="Meneus L."/>
            <person name="Mihai O."/>
            <person name="Mihalev A."/>
            <person name="Mihova T."/>
            <person name="Mittelman R."/>
            <person name="Mlenga V."/>
            <person name="Montmayeur A."/>
            <person name="Mulrain L."/>
            <person name="Navidi A."/>
            <person name="Naylor J."/>
            <person name="Negash T."/>
            <person name="Nguyen T."/>
            <person name="Nguyen N."/>
            <person name="Nicol R."/>
            <person name="Norbu C."/>
            <person name="Norbu N."/>
            <person name="Novod N."/>
            <person name="O'Neill B."/>
            <person name="Osman S."/>
            <person name="Markiewicz E."/>
            <person name="Oyono O.L."/>
            <person name="Patti C."/>
            <person name="Phunkhang P."/>
            <person name="Pierre F."/>
            <person name="Priest M."/>
            <person name="Raghuraman S."/>
            <person name="Rege F."/>
            <person name="Reyes R."/>
            <person name="Rise C."/>
            <person name="Rogov P."/>
            <person name="Ross K."/>
            <person name="Ryan E."/>
            <person name="Settipalli S."/>
            <person name="Shea T."/>
            <person name="Sherpa N."/>
            <person name="Shi L."/>
            <person name="Shih D."/>
            <person name="Sparrow T."/>
            <person name="Spaulding J."/>
            <person name="Stalker J."/>
            <person name="Stange-Thomann N."/>
            <person name="Stavropoulos S."/>
            <person name="Stone C."/>
            <person name="Strader C."/>
            <person name="Tesfaye S."/>
            <person name="Thomson T."/>
            <person name="Thoulutsang Y."/>
            <person name="Thoulutsang D."/>
            <person name="Topham K."/>
            <person name="Topping I."/>
            <person name="Tsamla T."/>
            <person name="Vassiliev H."/>
            <person name="Vo A."/>
            <person name="Wangchuk T."/>
            <person name="Wangdi T."/>
            <person name="Weiand M."/>
            <person name="Wilkinson J."/>
            <person name="Wilson A."/>
            <person name="Yadav S."/>
            <person name="Young G."/>
            <person name="Yu Q."/>
            <person name="Zembek L."/>
            <person name="Zhong D."/>
            <person name="Zimmer A."/>
            <person name="Zwirko Z."/>
            <person name="Jaffe D.B."/>
            <person name="Alvarez P."/>
            <person name="Brockman W."/>
            <person name="Butler J."/>
            <person name="Chin C."/>
            <person name="Gnerre S."/>
            <person name="Grabherr M."/>
            <person name="Kleber M."/>
            <person name="Mauceli E."/>
            <person name="MacCallum I."/>
        </authorList>
    </citation>
    <scope>NUCLEOTIDE SEQUENCE [LARGE SCALE GENOMIC DNA]</scope>
    <source>
        <strain evidence="3">Tucson 14030-0811.24</strain>
    </source>
</reference>
<dbReference type="PANTHER" id="PTHR20958:SF10">
    <property type="entry name" value="GH05617P-RELATED"/>
    <property type="match status" value="1"/>
</dbReference>
<dbReference type="SMR" id="A0A0Q9X2K7"/>
<evidence type="ECO:0000313" key="2">
    <source>
        <dbReference type="EMBL" id="KRF98487.1"/>
    </source>
</evidence>
<evidence type="ECO:0000313" key="3">
    <source>
        <dbReference type="Proteomes" id="UP000007798"/>
    </source>
</evidence>
<dbReference type="Pfam" id="PF08445">
    <property type="entry name" value="FR47"/>
    <property type="match status" value="1"/>
</dbReference>
<keyword evidence="3" id="KW-1185">Reference proteome</keyword>
<accession>A0A0Q9X2K7</accession>
<dbReference type="AlphaFoldDB" id="A0A0Q9X2K7"/>
<dbReference type="PANTHER" id="PTHR20958">
    <property type="entry name" value="GLYCINE N-ACYLTRANSFERASE-LIKE PROTEIN"/>
    <property type="match status" value="1"/>
</dbReference>
<dbReference type="PROSITE" id="PS51186">
    <property type="entry name" value="GNAT"/>
    <property type="match status" value="1"/>
</dbReference>
<dbReference type="OrthoDB" id="61870at2759"/>